<dbReference type="Gene3D" id="2.160.10.10">
    <property type="entry name" value="Hexapeptide repeat proteins"/>
    <property type="match status" value="1"/>
</dbReference>
<reference evidence="2" key="1">
    <citation type="submission" date="2020-10" db="EMBL/GenBank/DDBJ databases">
        <authorList>
            <person name="Gilroy R."/>
        </authorList>
    </citation>
    <scope>NUCLEOTIDE SEQUENCE</scope>
    <source>
        <strain evidence="2">B3-4054</strain>
    </source>
</reference>
<evidence type="ECO:0000313" key="3">
    <source>
        <dbReference type="Proteomes" id="UP000823616"/>
    </source>
</evidence>
<evidence type="ECO:0000259" key="1">
    <source>
        <dbReference type="Pfam" id="PF16314"/>
    </source>
</evidence>
<name>A0A9D9HH52_9SPIR</name>
<organism evidence="2 3">
    <name type="scientific">Candidatus Avitreponema avistercoris</name>
    <dbReference type="NCBI Taxonomy" id="2840705"/>
    <lineage>
        <taxon>Bacteria</taxon>
        <taxon>Pseudomonadati</taxon>
        <taxon>Spirochaetota</taxon>
        <taxon>Spirochaetia</taxon>
        <taxon>Spirochaetales</taxon>
        <taxon>Candidatus Avitreponema</taxon>
    </lineage>
</organism>
<dbReference type="Proteomes" id="UP000823616">
    <property type="component" value="Unassembled WGS sequence"/>
</dbReference>
<dbReference type="InterPro" id="IPR011004">
    <property type="entry name" value="Trimer_LpxA-like_sf"/>
</dbReference>
<gene>
    <name evidence="2" type="ORF">IAA96_02660</name>
</gene>
<proteinExistence type="predicted"/>
<dbReference type="SUPFAM" id="SSF51161">
    <property type="entry name" value="Trimeric LpxA-like enzymes"/>
    <property type="match status" value="1"/>
</dbReference>
<dbReference type="InterPro" id="IPR032533">
    <property type="entry name" value="DUF4954"/>
</dbReference>
<feature type="domain" description="DUF4954" evidence="1">
    <location>
        <begin position="48"/>
        <end position="491"/>
    </location>
</feature>
<evidence type="ECO:0000313" key="2">
    <source>
        <dbReference type="EMBL" id="MBO8449987.1"/>
    </source>
</evidence>
<protein>
    <submittedName>
        <fullName evidence="2">DUF4954 family protein</fullName>
    </submittedName>
</protein>
<comment type="caution">
    <text evidence="2">The sequence shown here is derived from an EMBL/GenBank/DDBJ whole genome shotgun (WGS) entry which is preliminary data.</text>
</comment>
<accession>A0A9D9HH52</accession>
<dbReference type="AlphaFoldDB" id="A0A9D9HH52"/>
<reference evidence="2" key="2">
    <citation type="journal article" date="2021" name="PeerJ">
        <title>Extensive microbial diversity within the chicken gut microbiome revealed by metagenomics and culture.</title>
        <authorList>
            <person name="Gilroy R."/>
            <person name="Ravi A."/>
            <person name="Getino M."/>
            <person name="Pursley I."/>
            <person name="Horton D.L."/>
            <person name="Alikhan N.F."/>
            <person name="Baker D."/>
            <person name="Gharbi K."/>
            <person name="Hall N."/>
            <person name="Watson M."/>
            <person name="Adriaenssens E.M."/>
            <person name="Foster-Nyarko E."/>
            <person name="Jarju S."/>
            <person name="Secka A."/>
            <person name="Antonio M."/>
            <person name="Oren A."/>
            <person name="Chaudhuri R.R."/>
            <person name="La Ragione R."/>
            <person name="Hildebrand F."/>
            <person name="Pallen M.J."/>
        </authorList>
    </citation>
    <scope>NUCLEOTIDE SEQUENCE</scope>
    <source>
        <strain evidence="2">B3-4054</strain>
    </source>
</reference>
<dbReference type="Pfam" id="PF16314">
    <property type="entry name" value="DUF4954"/>
    <property type="match status" value="1"/>
</dbReference>
<sequence length="748" mass="84392">MREIVFYPDDTAAFDFIGGNGENAPYLPEGEDEYYLRNQQIAARDYQWRSLRPDEIAALKKNGNTCLRWDLLLVEDPFDPSLFRNNFFAGLVRIGACMRGMLAYHDFLLPAGISGSRIYSCDIGRGCAIHECLCLSHYIIGDSVILCRIDEMVTTNHAKFGEGILKDGEDESVRIWIDPLNEAGGRSVLPFSGMICADAWLWTVYRDDTRLTEQLKAFTQNSADSRRGFYGTVGDFSVIKSCQVIKDVNVGGGAYIKGANKLKNLTIKSAPDNATQIGEGVELVNGIVGNGCHIFYGVKAVRFVLGDNSSLKYGARLIHSILGDNSTISCCEVLNNLVFPGHEQHHNNSFLIASLVMGQSNMAAGATVGSNHNSRGNDGEIIAGRGFWPGLSSTLKHNCRFACYTLLTKGSYPAEMNIMLPFSMVLENRKEDQLEVMPAYYWMYNLYALERNSWKYKTRDRRKTPVQHIETDYLAPDTVQEILNGLRLLEEWTGKAWFRAEAERGQQDGSAAQEAESRIPPEEVCREKGRRLLESGPEAVDGLFIAGEGMERGKRRVRILKAARAWHAYRDMLLFYGVKTLAAWLTEYNVPYEYFAAQCPECIRMEWVNMGGQLVPEEKADALRAAVRQEICSGWEDIHQQYEIWWQSYPKDKAENAYAVLRFLTGRQNIPPAVWNELLEKAKTIRLYIEEQVFLTKKKDYDNPYRMITFRSTSERDAVLGCLEDNPFIATAKADTAAFFSMAEKAKA</sequence>
<dbReference type="EMBL" id="JADIMS010000043">
    <property type="protein sequence ID" value="MBO8449987.1"/>
    <property type="molecule type" value="Genomic_DNA"/>
</dbReference>